<dbReference type="EMBL" id="JAUOQO010000001">
    <property type="protein sequence ID" value="MDO6572820.1"/>
    <property type="molecule type" value="Genomic_DNA"/>
</dbReference>
<reference evidence="9" key="1">
    <citation type="submission" date="2023-07" db="EMBL/GenBank/DDBJ databases">
        <title>Genome content predicts the carbon catabolic preferences of heterotrophic bacteria.</title>
        <authorList>
            <person name="Gralka M."/>
        </authorList>
    </citation>
    <scope>NUCLEOTIDE SEQUENCE</scope>
    <source>
        <strain evidence="9">E2R20</strain>
    </source>
</reference>
<evidence type="ECO:0000256" key="1">
    <source>
        <dbReference type="ARBA" id="ARBA00004651"/>
    </source>
</evidence>
<evidence type="ECO:0000256" key="7">
    <source>
        <dbReference type="SAM" id="Phobius"/>
    </source>
</evidence>
<accession>A0AAW7YQG8</accession>
<feature type="transmembrane region" description="Helical" evidence="7">
    <location>
        <begin position="20"/>
        <end position="38"/>
    </location>
</feature>
<evidence type="ECO:0000313" key="10">
    <source>
        <dbReference type="Proteomes" id="UP001170310"/>
    </source>
</evidence>
<dbReference type="Proteomes" id="UP001170310">
    <property type="component" value="Unassembled WGS sequence"/>
</dbReference>
<keyword evidence="10" id="KW-1185">Reference proteome</keyword>
<dbReference type="Gene3D" id="1.20.1640.10">
    <property type="entry name" value="Multidrug efflux transporter AcrB transmembrane domain"/>
    <property type="match status" value="2"/>
</dbReference>
<dbReference type="Pfam" id="PF03176">
    <property type="entry name" value="MMPL"/>
    <property type="match status" value="2"/>
</dbReference>
<feature type="transmembrane region" description="Helical" evidence="7">
    <location>
        <begin position="231"/>
        <end position="252"/>
    </location>
</feature>
<sequence>MAKLLYKLGKFIAEHKWLSIISWLIILGVIIIPLLISSPKFDSDITMNGLKSLDTNDKMSKEFHQDSEKASMKIVIHSDKKNGITDKNTKKDIEKALDNIKQDDDYVQNVSNPYETNQVNDDKDTAIATVNYVVNQTSLQDSSKKIINREMKDVKDDHNVQIEQTTGSSMNSEIGGNSELVGIITAFIILLITFGSLIAAGMPIVSALIGLASSVGIISLLTNVFDIPNFTLTLAVMIGLAVGIDYSLFILFRYKEIRKKGTPPVESIALAVGTAGSAVIFAGLTVMIAVCGLSLVGIDFLAVMGFSSALSVLFAVLAALTLLPALISVFHKQIKIKNKPENNKDPKDHKWANFVVGKPIIAIIISLIILIIAIIPVSGMRLGIPDDSLKANDSSAHKAYNLITDNFGAGYNGQIAMLVNTKDGGSKKSIESDLNSMRKDIKDMDNVDTVEKPQLNDNNHYALIQVIPEDGPNAKSTNDLVYDLRDYNKDAKEKYDFNSEITGQSVINIDMSEKLNNAIPVFAGVIVLLAFVLLVFVFRSILVPLKAVLGFVLSLMATLGFTTLVMQDGFLGGLFGVENTGPILAFLPVITIGLLFGLAIDYELFLMTRVHEEYSKTGDNDHSIRVGIKESGPVIVAAALIMFSVFIAFVFQDDMAIKSMGISLAFGVLFDAFVVRMTLIPALTKLFGKASWYMPKWLRNILPELDIEGKALEQDSNRANSQAHYNEDDYNAYADDRRQREDRNSVSNQYRSDEQRRFHNENGQHYNDNRDHSTYTSESHLSRLSSNEPNDDVDYESLYNKEGNGQYVGNRRNDDYRHYDSPNNYDNHNTSYARRSQSNQQSNEVRTTELFKDLSSKSNGQDVLFHALMLYARENDHDVYNQYNHHSDQQSHDDTHRNNDRDRY</sequence>
<feature type="region of interest" description="Disordered" evidence="6">
    <location>
        <begin position="883"/>
        <end position="904"/>
    </location>
</feature>
<feature type="transmembrane region" description="Helical" evidence="7">
    <location>
        <begin position="545"/>
        <end position="565"/>
    </location>
</feature>
<feature type="transmembrane region" description="Helical" evidence="7">
    <location>
        <begin position="351"/>
        <end position="375"/>
    </location>
</feature>
<dbReference type="InterPro" id="IPR004869">
    <property type="entry name" value="MMPL_dom"/>
</dbReference>
<evidence type="ECO:0000256" key="6">
    <source>
        <dbReference type="SAM" id="MobiDB-lite"/>
    </source>
</evidence>
<feature type="compositionally biased region" description="Basic and acidic residues" evidence="6">
    <location>
        <begin position="811"/>
        <end position="820"/>
    </location>
</feature>
<feature type="compositionally biased region" description="Basic and acidic residues" evidence="6">
    <location>
        <begin position="751"/>
        <end position="773"/>
    </location>
</feature>
<feature type="domain" description="SSD" evidence="8">
    <location>
        <begin position="204"/>
        <end position="329"/>
    </location>
</feature>
<organism evidence="9 10">
    <name type="scientific">Staphylococcus pasteuri_A</name>
    <dbReference type="NCBI Taxonomy" id="3062664"/>
    <lineage>
        <taxon>Bacteria</taxon>
        <taxon>Bacillati</taxon>
        <taxon>Bacillota</taxon>
        <taxon>Bacilli</taxon>
        <taxon>Bacillales</taxon>
        <taxon>Staphylococcaceae</taxon>
        <taxon>Staphylococcus</taxon>
    </lineage>
</organism>
<evidence type="ECO:0000256" key="4">
    <source>
        <dbReference type="ARBA" id="ARBA00022989"/>
    </source>
</evidence>
<keyword evidence="3 7" id="KW-0812">Transmembrane</keyword>
<feature type="domain" description="SSD" evidence="8">
    <location>
        <begin position="517"/>
        <end position="685"/>
    </location>
</feature>
<feature type="compositionally biased region" description="Basic and acidic residues" evidence="6">
    <location>
        <begin position="734"/>
        <end position="744"/>
    </location>
</feature>
<feature type="transmembrane region" description="Helical" evidence="7">
    <location>
        <begin position="585"/>
        <end position="606"/>
    </location>
</feature>
<feature type="compositionally biased region" description="Polar residues" evidence="6">
    <location>
        <begin position="774"/>
        <end position="788"/>
    </location>
</feature>
<gene>
    <name evidence="9" type="ORF">Q4528_01460</name>
</gene>
<dbReference type="SUPFAM" id="SSF82866">
    <property type="entry name" value="Multidrug efflux transporter AcrB transmembrane domain"/>
    <property type="match status" value="2"/>
</dbReference>
<comment type="caution">
    <text evidence="9">The sequence shown here is derived from an EMBL/GenBank/DDBJ whole genome shotgun (WGS) entry which is preliminary data.</text>
</comment>
<dbReference type="RefSeq" id="WP_046466940.1">
    <property type="nucleotide sequence ID" value="NZ_JAUOQO010000001.1"/>
</dbReference>
<feature type="transmembrane region" description="Helical" evidence="7">
    <location>
        <begin position="518"/>
        <end position="538"/>
    </location>
</feature>
<dbReference type="InterPro" id="IPR050545">
    <property type="entry name" value="Mycobact_MmpL"/>
</dbReference>
<evidence type="ECO:0000256" key="2">
    <source>
        <dbReference type="ARBA" id="ARBA00022475"/>
    </source>
</evidence>
<dbReference type="GO" id="GO:0005886">
    <property type="term" value="C:plasma membrane"/>
    <property type="evidence" value="ECO:0007669"/>
    <property type="project" value="UniProtKB-SubCell"/>
</dbReference>
<name>A0AAW7YQG8_9STAP</name>
<evidence type="ECO:0000256" key="3">
    <source>
        <dbReference type="ARBA" id="ARBA00022692"/>
    </source>
</evidence>
<feature type="region of interest" description="Disordered" evidence="6">
    <location>
        <begin position="715"/>
        <end position="845"/>
    </location>
</feature>
<keyword evidence="4 7" id="KW-1133">Transmembrane helix</keyword>
<dbReference type="PROSITE" id="PS50156">
    <property type="entry name" value="SSD"/>
    <property type="match status" value="2"/>
</dbReference>
<proteinExistence type="predicted"/>
<feature type="compositionally biased region" description="Polar residues" evidence="6">
    <location>
        <begin position="821"/>
        <end position="845"/>
    </location>
</feature>
<dbReference type="PANTHER" id="PTHR33406">
    <property type="entry name" value="MEMBRANE PROTEIN MJ1562-RELATED"/>
    <property type="match status" value="1"/>
</dbReference>
<feature type="transmembrane region" description="Helical" evidence="7">
    <location>
        <begin position="664"/>
        <end position="687"/>
    </location>
</feature>
<evidence type="ECO:0000259" key="8">
    <source>
        <dbReference type="PROSITE" id="PS50156"/>
    </source>
</evidence>
<evidence type="ECO:0000313" key="9">
    <source>
        <dbReference type="EMBL" id="MDO6572820.1"/>
    </source>
</evidence>
<feature type="transmembrane region" description="Helical" evidence="7">
    <location>
        <begin position="634"/>
        <end position="652"/>
    </location>
</feature>
<dbReference type="InterPro" id="IPR000731">
    <property type="entry name" value="SSD"/>
</dbReference>
<feature type="transmembrane region" description="Helical" evidence="7">
    <location>
        <begin position="268"/>
        <end position="296"/>
    </location>
</feature>
<evidence type="ECO:0000256" key="5">
    <source>
        <dbReference type="ARBA" id="ARBA00023136"/>
    </source>
</evidence>
<keyword evidence="5 7" id="KW-0472">Membrane</keyword>
<dbReference type="AlphaFoldDB" id="A0AAW7YQG8"/>
<dbReference type="PANTHER" id="PTHR33406:SF13">
    <property type="entry name" value="MEMBRANE PROTEIN YDFJ"/>
    <property type="match status" value="1"/>
</dbReference>
<protein>
    <submittedName>
        <fullName evidence="9">MMPL family transporter</fullName>
    </submittedName>
</protein>
<feature type="transmembrane region" description="Helical" evidence="7">
    <location>
        <begin position="308"/>
        <end position="330"/>
    </location>
</feature>
<keyword evidence="2" id="KW-1003">Cell membrane</keyword>
<feature type="transmembrane region" description="Helical" evidence="7">
    <location>
        <begin position="180"/>
        <end position="200"/>
    </location>
</feature>
<comment type="subcellular location">
    <subcellularLocation>
        <location evidence="1">Cell membrane</location>
        <topology evidence="1">Multi-pass membrane protein</topology>
    </subcellularLocation>
</comment>